<proteinExistence type="predicted"/>
<gene>
    <name evidence="1" type="ORF">NT6N_36880</name>
</gene>
<dbReference type="Gene3D" id="3.40.50.2000">
    <property type="entry name" value="Glycogen Phosphorylase B"/>
    <property type="match status" value="1"/>
</dbReference>
<accession>A0AAT9FRQ2</accession>
<dbReference type="PANTHER" id="PTHR35788:SF1">
    <property type="entry name" value="EXPORTED PROTEIN"/>
    <property type="match status" value="1"/>
</dbReference>
<dbReference type="KEGG" id="osu:NT6N_36880"/>
<organism evidence="1">
    <name type="scientific">Oceaniferula spumae</name>
    <dbReference type="NCBI Taxonomy" id="2979115"/>
    <lineage>
        <taxon>Bacteria</taxon>
        <taxon>Pseudomonadati</taxon>
        <taxon>Verrucomicrobiota</taxon>
        <taxon>Verrucomicrobiia</taxon>
        <taxon>Verrucomicrobiales</taxon>
        <taxon>Verrucomicrobiaceae</taxon>
        <taxon>Oceaniferula</taxon>
    </lineage>
</organism>
<sequence>MHDVHQQQPTRMQSLAFAGKVKCFQAKRVLNDVVSNVKKYSQSQSLTDAPIVGQSSTPLWTEGHAAEQNLTAGKIQNLRVACRALDGVVIPAGEVFSFWKQTGRTTRGKGYVVGRELREGCLIPNLGGGLCQLSNALYNAALKAGFQIIERHAHSQHVPGSLAAVGRDATVFWNYVDLRFSHQADFRIEARLSKNHLHLRFRSLKQAQEESAPVVDQSSQPDAIGNCYSCNISSCFRNDPQEENDEKLGRAAILLDSYVPEFQTYLEQQDHSADTMFCPIHAQRFRAPAYRWKNPTRNPAIYATALTLARSLRLRYLPSEGGALQRTLMQFDRKLAEWYARRIDYRTTHLIVSQNLLPHLWQLGVMGGRTFDVLANRYAMSEIQSKLDEAYKLHPTSSTLHDFRVDERISAAETQALASARKIITAHCGVAATMPGEVVILPWDRPEPESRTSDSGQGTGLKTIGFPASPLGKKGIYELVDAVLGLDAELLILGQANEGLAIPNSRRANLSELLECDVLVMPAYIEHSPRLLIRALAQGTPVIATEACGLPAQKGLMLISRPDDTLIRQALDRIFK</sequence>
<dbReference type="AlphaFoldDB" id="A0AAT9FRQ2"/>
<dbReference type="SUPFAM" id="SSF53756">
    <property type="entry name" value="UDP-Glycosyltransferase/glycogen phosphorylase"/>
    <property type="match status" value="1"/>
</dbReference>
<dbReference type="EMBL" id="AP026866">
    <property type="protein sequence ID" value="BDS08648.1"/>
    <property type="molecule type" value="Genomic_DNA"/>
</dbReference>
<dbReference type="Pfam" id="PF04294">
    <property type="entry name" value="VanW"/>
    <property type="match status" value="1"/>
</dbReference>
<protein>
    <recommendedName>
        <fullName evidence="2">Vanw family protein</fullName>
    </recommendedName>
</protein>
<reference evidence="1" key="1">
    <citation type="submission" date="2024-07" db="EMBL/GenBank/DDBJ databases">
        <title>Complete genome sequence of Verrucomicrobiaceae bacterium NT6N.</title>
        <authorList>
            <person name="Huang C."/>
            <person name="Takami H."/>
            <person name="Hamasaki K."/>
        </authorList>
    </citation>
    <scope>NUCLEOTIDE SEQUENCE</scope>
    <source>
        <strain evidence="1">NT6N</strain>
    </source>
</reference>
<dbReference type="InterPro" id="IPR052913">
    <property type="entry name" value="Glycopeptide_resist_protein"/>
</dbReference>
<evidence type="ECO:0008006" key="2">
    <source>
        <dbReference type="Google" id="ProtNLM"/>
    </source>
</evidence>
<evidence type="ECO:0000313" key="1">
    <source>
        <dbReference type="EMBL" id="BDS08648.1"/>
    </source>
</evidence>
<name>A0AAT9FRQ2_9BACT</name>
<dbReference type="PANTHER" id="PTHR35788">
    <property type="entry name" value="EXPORTED PROTEIN-RELATED"/>
    <property type="match status" value="1"/>
</dbReference>
<dbReference type="InterPro" id="IPR007391">
    <property type="entry name" value="Vancomycin_resist_VanW"/>
</dbReference>